<evidence type="ECO:0000259" key="3">
    <source>
        <dbReference type="Pfam" id="PF06414"/>
    </source>
</evidence>
<protein>
    <recommendedName>
        <fullName evidence="3">Zeta toxin domain-containing protein</fullName>
    </recommendedName>
</protein>
<keyword evidence="2" id="KW-0067">ATP-binding</keyword>
<name>A0A7S0JKS7_9EUKA</name>
<dbReference type="InterPro" id="IPR010488">
    <property type="entry name" value="Zeta_toxin_domain"/>
</dbReference>
<dbReference type="GO" id="GO:0005524">
    <property type="term" value="F:ATP binding"/>
    <property type="evidence" value="ECO:0007669"/>
    <property type="project" value="UniProtKB-KW"/>
</dbReference>
<proteinExistence type="predicted"/>
<dbReference type="Gene3D" id="3.40.50.300">
    <property type="entry name" value="P-loop containing nucleotide triphosphate hydrolases"/>
    <property type="match status" value="1"/>
</dbReference>
<evidence type="ECO:0000256" key="2">
    <source>
        <dbReference type="ARBA" id="ARBA00022840"/>
    </source>
</evidence>
<evidence type="ECO:0000256" key="1">
    <source>
        <dbReference type="ARBA" id="ARBA00022741"/>
    </source>
</evidence>
<accession>A0A7S0JKS7</accession>
<dbReference type="GO" id="GO:0016301">
    <property type="term" value="F:kinase activity"/>
    <property type="evidence" value="ECO:0007669"/>
    <property type="project" value="InterPro"/>
</dbReference>
<gene>
    <name evidence="4" type="ORF">CLEP1334_LOCUS29637</name>
</gene>
<reference evidence="4" key="1">
    <citation type="submission" date="2021-01" db="EMBL/GenBank/DDBJ databases">
        <authorList>
            <person name="Corre E."/>
            <person name="Pelletier E."/>
            <person name="Niang G."/>
            <person name="Scheremetjew M."/>
            <person name="Finn R."/>
            <person name="Kale V."/>
            <person name="Holt S."/>
            <person name="Cochrane G."/>
            <person name="Meng A."/>
            <person name="Brown T."/>
            <person name="Cohen L."/>
        </authorList>
    </citation>
    <scope>NUCLEOTIDE SEQUENCE</scope>
    <source>
        <strain evidence="4">RCC1130</strain>
    </source>
</reference>
<keyword evidence="1" id="KW-0547">Nucleotide-binding</keyword>
<feature type="domain" description="Zeta toxin" evidence="3">
    <location>
        <begin position="63"/>
        <end position="228"/>
    </location>
</feature>
<dbReference type="InterPro" id="IPR027417">
    <property type="entry name" value="P-loop_NTPase"/>
</dbReference>
<organism evidence="4">
    <name type="scientific">Calcidiscus leptoporus</name>
    <dbReference type="NCBI Taxonomy" id="127549"/>
    <lineage>
        <taxon>Eukaryota</taxon>
        <taxon>Haptista</taxon>
        <taxon>Haptophyta</taxon>
        <taxon>Prymnesiophyceae</taxon>
        <taxon>Coccolithales</taxon>
        <taxon>Calcidiscaceae</taxon>
        <taxon>Calcidiscus</taxon>
    </lineage>
</organism>
<dbReference type="AlphaFoldDB" id="A0A7S0JKS7"/>
<dbReference type="SUPFAM" id="SSF52540">
    <property type="entry name" value="P-loop containing nucleoside triphosphate hydrolases"/>
    <property type="match status" value="1"/>
</dbReference>
<dbReference type="EMBL" id="HBER01059348">
    <property type="protein sequence ID" value="CAD8554346.1"/>
    <property type="molecule type" value="Transcribed_RNA"/>
</dbReference>
<sequence>MEPDRSLYTSAKGKQKKVIQLLHKTNFDVVAKCIPEDLFRELDRDFTEDEKEKIFARIGLKTAPQGHARPVALWVFGPSAVGKTFLSRTRAAELFGNSADAVMIDGAEFREAHAGFQAVAAHGIANHVLHADAWDTLKNTHADASGEGAPNQLRARIIKQALAAKQHVIIPDCATNLKRVHGLMAAVAAAGYDMHAICLWAPLNETKKRGEPRSVQEGKQWSARGYPKAIVNTLKLAAEWGDARKQRELNLESVRMWDNTVFPSHEVSYEEFKLLVGMSQAEADQHAAIRIELAQQDHLEAETRSARPHGIKELKGAFQAGALSRWFGKTAEELEIGGVKVRGISTALAVRRLLDDQLCRGRVEGALAVAALVCTVAIARLATRTR</sequence>
<dbReference type="Pfam" id="PF06414">
    <property type="entry name" value="Zeta_toxin"/>
    <property type="match status" value="1"/>
</dbReference>
<evidence type="ECO:0000313" key="4">
    <source>
        <dbReference type="EMBL" id="CAD8554346.1"/>
    </source>
</evidence>